<dbReference type="Gene3D" id="3.30.1450.10">
    <property type="match status" value="1"/>
</dbReference>
<evidence type="ECO:0000313" key="4">
    <source>
        <dbReference type="EMBL" id="SVD34510.1"/>
    </source>
</evidence>
<protein>
    <recommendedName>
        <fullName evidence="3">Outer membrane protein assembly factor BamE domain-containing protein</fullName>
    </recommendedName>
</protein>
<accession>A0A382UJZ1</accession>
<evidence type="ECO:0000256" key="2">
    <source>
        <dbReference type="ARBA" id="ARBA00023136"/>
    </source>
</evidence>
<dbReference type="InterPro" id="IPR037873">
    <property type="entry name" value="BamE-like"/>
</dbReference>
<dbReference type="Pfam" id="PF04355">
    <property type="entry name" value="BamE"/>
    <property type="match status" value="1"/>
</dbReference>
<keyword evidence="2" id="KW-0472">Membrane</keyword>
<organism evidence="4">
    <name type="scientific">marine metagenome</name>
    <dbReference type="NCBI Taxonomy" id="408172"/>
    <lineage>
        <taxon>unclassified sequences</taxon>
        <taxon>metagenomes</taxon>
        <taxon>ecological metagenomes</taxon>
    </lineage>
</organism>
<dbReference type="AlphaFoldDB" id="A0A382UJZ1"/>
<feature type="domain" description="Outer membrane protein assembly factor BamE" evidence="3">
    <location>
        <begin position="42"/>
        <end position="98"/>
    </location>
</feature>
<evidence type="ECO:0000256" key="1">
    <source>
        <dbReference type="ARBA" id="ARBA00022729"/>
    </source>
</evidence>
<dbReference type="PROSITE" id="PS51257">
    <property type="entry name" value="PROKAR_LIPOPROTEIN"/>
    <property type="match status" value="1"/>
</dbReference>
<sequence>MIKYLKIIIFIPILVITLSCVETKSYSGKLIDENFKYDTLINKNQVTSSLGQPNFIDPIENKYYYYFEKKIKKNFFNSRIEKRKVIVFNFKKNGNVESFKQHDLNQEQQITFIKDKTKNNLVKRGLIEKIFGGVGTTPLSTSP</sequence>
<dbReference type="InterPro" id="IPR007450">
    <property type="entry name" value="BamE_dom"/>
</dbReference>
<name>A0A382UJZ1_9ZZZZ</name>
<dbReference type="EMBL" id="UINC01144783">
    <property type="protein sequence ID" value="SVD34510.1"/>
    <property type="molecule type" value="Genomic_DNA"/>
</dbReference>
<gene>
    <name evidence="4" type="ORF">METZ01_LOCUS387364</name>
</gene>
<evidence type="ECO:0000259" key="3">
    <source>
        <dbReference type="Pfam" id="PF04355"/>
    </source>
</evidence>
<proteinExistence type="predicted"/>
<reference evidence="4" key="1">
    <citation type="submission" date="2018-05" db="EMBL/GenBank/DDBJ databases">
        <authorList>
            <person name="Lanie J.A."/>
            <person name="Ng W.-L."/>
            <person name="Kazmierczak K.M."/>
            <person name="Andrzejewski T.M."/>
            <person name="Davidsen T.M."/>
            <person name="Wayne K.J."/>
            <person name="Tettelin H."/>
            <person name="Glass J.I."/>
            <person name="Rusch D."/>
            <person name="Podicherti R."/>
            <person name="Tsui H.-C.T."/>
            <person name="Winkler M.E."/>
        </authorList>
    </citation>
    <scope>NUCLEOTIDE SEQUENCE</scope>
</reference>
<keyword evidence="1" id="KW-0732">Signal</keyword>
<dbReference type="GO" id="GO:0019867">
    <property type="term" value="C:outer membrane"/>
    <property type="evidence" value="ECO:0007669"/>
    <property type="project" value="InterPro"/>
</dbReference>